<evidence type="ECO:0000256" key="1">
    <source>
        <dbReference type="ARBA" id="ARBA00004651"/>
    </source>
</evidence>
<dbReference type="GO" id="GO:0090374">
    <property type="term" value="P:oligopeptide export from mitochondrion"/>
    <property type="evidence" value="ECO:0007669"/>
    <property type="project" value="TreeGrafter"/>
</dbReference>
<keyword evidence="7" id="KW-0547">Nucleotide-binding</keyword>
<dbReference type="PROSITE" id="PS50893">
    <property type="entry name" value="ABC_TRANSPORTER_2"/>
    <property type="match status" value="2"/>
</dbReference>
<evidence type="ECO:0000256" key="12">
    <source>
        <dbReference type="SAM" id="Phobius"/>
    </source>
</evidence>
<dbReference type="SUPFAM" id="SSF52540">
    <property type="entry name" value="P-loop containing nucleoside triphosphate hydrolases"/>
    <property type="match status" value="2"/>
</dbReference>
<feature type="domain" description="ABC transmembrane type-1" evidence="14">
    <location>
        <begin position="739"/>
        <end position="1024"/>
    </location>
</feature>
<evidence type="ECO:0000256" key="3">
    <source>
        <dbReference type="ARBA" id="ARBA00022448"/>
    </source>
</evidence>
<dbReference type="PROSITE" id="PS50929">
    <property type="entry name" value="ABC_TM1F"/>
    <property type="match status" value="2"/>
</dbReference>
<feature type="transmembrane region" description="Helical" evidence="12">
    <location>
        <begin position="210"/>
        <end position="230"/>
    </location>
</feature>
<evidence type="ECO:0000256" key="6">
    <source>
        <dbReference type="ARBA" id="ARBA00022737"/>
    </source>
</evidence>
<evidence type="ECO:0000256" key="4">
    <source>
        <dbReference type="ARBA" id="ARBA00022475"/>
    </source>
</evidence>
<evidence type="ECO:0000259" key="14">
    <source>
        <dbReference type="PROSITE" id="PS50929"/>
    </source>
</evidence>
<evidence type="ECO:0000256" key="2">
    <source>
        <dbReference type="ARBA" id="ARBA00007577"/>
    </source>
</evidence>
<dbReference type="CDD" id="cd18577">
    <property type="entry name" value="ABC_6TM_Pgp_ABCB1_D1_like"/>
    <property type="match status" value="1"/>
</dbReference>
<keyword evidence="4" id="KW-1003">Cell membrane</keyword>
<dbReference type="CDD" id="cd18578">
    <property type="entry name" value="ABC_6TM_Pgp_ABCB1_D2_like"/>
    <property type="match status" value="1"/>
</dbReference>
<organism evidence="15 16">
    <name type="scientific">Aspergillus minisclerotigenes</name>
    <dbReference type="NCBI Taxonomy" id="656917"/>
    <lineage>
        <taxon>Eukaryota</taxon>
        <taxon>Fungi</taxon>
        <taxon>Dikarya</taxon>
        <taxon>Ascomycota</taxon>
        <taxon>Pezizomycotina</taxon>
        <taxon>Eurotiomycetes</taxon>
        <taxon>Eurotiomycetidae</taxon>
        <taxon>Eurotiales</taxon>
        <taxon>Aspergillaceae</taxon>
        <taxon>Aspergillus</taxon>
        <taxon>Aspergillus subgen. Circumdati</taxon>
    </lineage>
</organism>
<keyword evidence="9 12" id="KW-1133">Transmembrane helix</keyword>
<feature type="transmembrane region" description="Helical" evidence="12">
    <location>
        <begin position="350"/>
        <end position="370"/>
    </location>
</feature>
<dbReference type="FunFam" id="3.40.50.300:FF:001530">
    <property type="entry name" value="ABC multidrug transporter (Eurofung)"/>
    <property type="match status" value="1"/>
</dbReference>
<gene>
    <name evidence="15" type="ORF">BDV30DRAFT_248280</name>
</gene>
<dbReference type="FunFam" id="3.40.50.300:FF:000913">
    <property type="entry name" value="ABC multidrug transporter SitT"/>
    <property type="match status" value="1"/>
</dbReference>
<sequence>MVVRINQRKTEGAVRVGNDTDILIEPEEEDESAGKRDGPNGFLVSLAGKVMTEYLMVRVVADELGRSILQRVLTFGETKLYVLEGIAFIAAITSGVAVAMVNLVMGNFLTLLSDFSFSDAHSMPENFMSAVRTSALYFIYIGIVRLMATYIYASLFTYVAYYLTRNVRQSYLRAALSQEIAYYDRGATGSISQQATTNGKLIQSGIAEKLGIAIQATATFVAAFIVAFVTQWKLTLILIFIVPTLLIVVGMAGGIDATIETKILQIYAHASSYAESVFGGVRTIQAFSLQPRVLAKYDSYLQHAYTQGMRKNKLYGIVFGGQYFVVYAGMGLAFWQGIAMFDRGEISDLGTVFTVLFSVIMAANTVTQIAPHMVTFSRAATAASELFALIDRQSEINPFDELGYQPDETTGFIDLHGVRFSYPTRPDVSVLEDFTLNIPAGKVTALVGPSGSGKSTVIGLLERWYNPPAGSICLDGKDIGQLNLKWLRTNIRLVQQARHLNVFENIANGLVGTQWEAASQEEQMQRVQVAAKLAFAHEFIQTLPQGYHTRIGERGGLLSGGQKQRIAIARSVISEPKVLLLDEATSALDPHAEGIVQKALENASKNRTTIVIAHKLATIRNADNIVVMSKGKIIEQGRHEELVSRNGIYATLVKAQDLAPANIENDDRLESSRTSDRISEKENYHVGRIQSLARMRTPRTQQLAALSNPEDHDLYDKTDIIRNIWKLLRGTRDIWLWFAVTIATCIGGAVINPGQALLLGNIMSVFTSSNVVTRGNFISLMFFVMSLGILVIYFVMGWSTNTIAHRLSRKMRREILKSFLRQDLRFFDRPENTVGALISRLDSYPQAILELMGFTVAIVFMSVLNILVSSILAIVVSWKLGLVGVLVGLPPMMLGGYVRVRIEADMDDKMDKRLSASASVASETITAIRTVSSLALESTVLRKYVYELDLAIYQMRRPMFHMMIWFSLTQSVEYFVLALGFWWGSKLINDGEISLYQFIVSFMGVYFSGQATALAFSFASSLTKANQASNYYFWLDSLHGTIRETDDNLEEGPKHGCRSYDFQDVQFSYPLAPDHRVLKGVSLSIQRGDFVAFVGASGCGKSTMISLLERFYDPVSGAITIDTSAPLSSINPLLYRKHVALVQQEPTLFPGTIRENISQGVPDLGVTEAASDEALEEACRAANVWDFILSLPEGLDTPCGTSGSQLSGGQRQRIAIARALVRKPNVVLLDEATSALDTESEKLVQGALVGAASSSDRITIAVAHRLSTVRDAKCIFVFYAGKIVEAGTHSELAARGGMYATMCEAQKLEGAA</sequence>
<proteinExistence type="inferred from homology"/>
<dbReference type="GO" id="GO:0005743">
    <property type="term" value="C:mitochondrial inner membrane"/>
    <property type="evidence" value="ECO:0007669"/>
    <property type="project" value="TreeGrafter"/>
</dbReference>
<dbReference type="PROSITE" id="PS00211">
    <property type="entry name" value="ABC_TRANSPORTER_1"/>
    <property type="match status" value="2"/>
</dbReference>
<reference evidence="15 16" key="1">
    <citation type="submission" date="2019-04" db="EMBL/GenBank/DDBJ databases">
        <title>Fungal friends and foes A comparative genomics study of 23 Aspergillus species from section Flavi.</title>
        <authorList>
            <consortium name="DOE Joint Genome Institute"/>
            <person name="Kjaerbolling I."/>
            <person name="Vesth T.C."/>
            <person name="Frisvad J.C."/>
            <person name="Nybo J.L."/>
            <person name="Theobald S."/>
            <person name="Kildgaard S."/>
            <person name="Petersen T.I."/>
            <person name="Kuo A."/>
            <person name="Sato A."/>
            <person name="Lyhne E.K."/>
            <person name="Kogle M.E."/>
            <person name="Wiebenga A."/>
            <person name="Kun R.S."/>
            <person name="Lubbers R.J."/>
            <person name="Makela M.R."/>
            <person name="Barry K."/>
            <person name="Chovatia M."/>
            <person name="Clum A."/>
            <person name="Daum C."/>
            <person name="Haridas S."/>
            <person name="He G."/>
            <person name="LaButti K."/>
            <person name="Lipzen A."/>
            <person name="Mondo S."/>
            <person name="Pangilinan J."/>
            <person name="Riley R."/>
            <person name="Salamov A."/>
            <person name="Simmons B.A."/>
            <person name="Magnuson J.K."/>
            <person name="Henrissat B."/>
            <person name="Mortensen U.H."/>
            <person name="Larsen T.O."/>
            <person name="De vries R.P."/>
            <person name="Grigoriev I.V."/>
            <person name="Machida M."/>
            <person name="Baker S.E."/>
            <person name="Andersen M.R."/>
        </authorList>
    </citation>
    <scope>NUCLEOTIDE SEQUENCE [LARGE SCALE GENOMIC DNA]</scope>
    <source>
        <strain evidence="15 16">CBS 117635</strain>
    </source>
</reference>
<feature type="transmembrane region" description="Helical" evidence="12">
    <location>
        <begin position="314"/>
        <end position="338"/>
    </location>
</feature>
<evidence type="ECO:0000256" key="8">
    <source>
        <dbReference type="ARBA" id="ARBA00022840"/>
    </source>
</evidence>
<dbReference type="EMBL" id="ML732786">
    <property type="protein sequence ID" value="KAB8274675.1"/>
    <property type="molecule type" value="Genomic_DNA"/>
</dbReference>
<feature type="transmembrane region" description="Helical" evidence="12">
    <location>
        <begin position="880"/>
        <end position="900"/>
    </location>
</feature>
<keyword evidence="15" id="KW-0378">Hydrolase</keyword>
<dbReference type="SMART" id="SM00382">
    <property type="entry name" value="AAA"/>
    <property type="match status" value="2"/>
</dbReference>
<evidence type="ECO:0000313" key="15">
    <source>
        <dbReference type="EMBL" id="KAB8274675.1"/>
    </source>
</evidence>
<dbReference type="SUPFAM" id="SSF90123">
    <property type="entry name" value="ABC transporter transmembrane region"/>
    <property type="match status" value="2"/>
</dbReference>
<dbReference type="InterPro" id="IPR003593">
    <property type="entry name" value="AAA+_ATPase"/>
</dbReference>
<feature type="transmembrane region" description="Helical" evidence="12">
    <location>
        <begin position="847"/>
        <end position="874"/>
    </location>
</feature>
<name>A0A5N6J7I9_9EURO</name>
<feature type="transmembrane region" description="Helical" evidence="12">
    <location>
        <begin position="777"/>
        <end position="804"/>
    </location>
</feature>
<feature type="transmembrane region" description="Helical" evidence="12">
    <location>
        <begin position="963"/>
        <end position="983"/>
    </location>
</feature>
<evidence type="ECO:0000256" key="11">
    <source>
        <dbReference type="ARBA" id="ARBA00023180"/>
    </source>
</evidence>
<dbReference type="Gene3D" id="3.40.50.300">
    <property type="entry name" value="P-loop containing nucleotide triphosphate hydrolases"/>
    <property type="match status" value="2"/>
</dbReference>
<evidence type="ECO:0000313" key="16">
    <source>
        <dbReference type="Proteomes" id="UP000326289"/>
    </source>
</evidence>
<keyword evidence="16" id="KW-1185">Reference proteome</keyword>
<evidence type="ECO:0000256" key="5">
    <source>
        <dbReference type="ARBA" id="ARBA00022692"/>
    </source>
</evidence>
<feature type="domain" description="ABC transmembrane type-1" evidence="14">
    <location>
        <begin position="86"/>
        <end position="378"/>
    </location>
</feature>
<keyword evidence="10 12" id="KW-0472">Membrane</keyword>
<feature type="transmembrane region" description="Helical" evidence="12">
    <location>
        <begin position="137"/>
        <end position="163"/>
    </location>
</feature>
<dbReference type="GO" id="GO:0016887">
    <property type="term" value="F:ATP hydrolysis activity"/>
    <property type="evidence" value="ECO:0007669"/>
    <property type="project" value="InterPro"/>
</dbReference>
<dbReference type="Pfam" id="PF00664">
    <property type="entry name" value="ABC_membrane"/>
    <property type="match status" value="2"/>
</dbReference>
<feature type="transmembrane region" description="Helical" evidence="12">
    <location>
        <begin position="236"/>
        <end position="255"/>
    </location>
</feature>
<dbReference type="GO" id="GO:0015421">
    <property type="term" value="F:ABC-type oligopeptide transporter activity"/>
    <property type="evidence" value="ECO:0007669"/>
    <property type="project" value="TreeGrafter"/>
</dbReference>
<keyword evidence="6" id="KW-0677">Repeat</keyword>
<keyword evidence="5 12" id="KW-0812">Transmembrane</keyword>
<feature type="transmembrane region" description="Helical" evidence="12">
    <location>
        <begin position="995"/>
        <end position="1019"/>
    </location>
</feature>
<dbReference type="FunFam" id="1.20.1560.10:FF:000057">
    <property type="entry name" value="ABC multidrug transporter SitT"/>
    <property type="match status" value="2"/>
</dbReference>
<dbReference type="InterPro" id="IPR027417">
    <property type="entry name" value="P-loop_NTPase"/>
</dbReference>
<keyword evidence="8" id="KW-0067">ATP-binding</keyword>
<evidence type="ECO:0000259" key="13">
    <source>
        <dbReference type="PROSITE" id="PS50893"/>
    </source>
</evidence>
<dbReference type="InterPro" id="IPR011527">
    <property type="entry name" value="ABC1_TM_dom"/>
</dbReference>
<keyword evidence="3" id="KW-0813">Transport</keyword>
<evidence type="ECO:0000256" key="10">
    <source>
        <dbReference type="ARBA" id="ARBA00023136"/>
    </source>
</evidence>
<evidence type="ECO:0000256" key="7">
    <source>
        <dbReference type="ARBA" id="ARBA00022741"/>
    </source>
</evidence>
<feature type="transmembrane region" description="Helical" evidence="12">
    <location>
        <begin position="734"/>
        <end position="757"/>
    </location>
</feature>
<evidence type="ECO:0000256" key="9">
    <source>
        <dbReference type="ARBA" id="ARBA00022989"/>
    </source>
</evidence>
<dbReference type="InterPro" id="IPR036640">
    <property type="entry name" value="ABC1_TM_sf"/>
</dbReference>
<dbReference type="InterPro" id="IPR017871">
    <property type="entry name" value="ABC_transporter-like_CS"/>
</dbReference>
<dbReference type="GO" id="GO:0005524">
    <property type="term" value="F:ATP binding"/>
    <property type="evidence" value="ECO:0007669"/>
    <property type="project" value="UniProtKB-KW"/>
</dbReference>
<comment type="subcellular location">
    <subcellularLocation>
        <location evidence="1">Cell membrane</location>
        <topology evidence="1">Multi-pass membrane protein</topology>
    </subcellularLocation>
</comment>
<dbReference type="Proteomes" id="UP000326289">
    <property type="component" value="Unassembled WGS sequence"/>
</dbReference>
<dbReference type="InterPro" id="IPR003439">
    <property type="entry name" value="ABC_transporter-like_ATP-bd"/>
</dbReference>
<dbReference type="Gene3D" id="1.20.1560.10">
    <property type="entry name" value="ABC transporter type 1, transmembrane domain"/>
    <property type="match status" value="1"/>
</dbReference>
<feature type="transmembrane region" description="Helical" evidence="12">
    <location>
        <begin position="80"/>
        <end position="105"/>
    </location>
</feature>
<dbReference type="InterPro" id="IPR039421">
    <property type="entry name" value="Type_1_exporter"/>
</dbReference>
<dbReference type="Pfam" id="PF00005">
    <property type="entry name" value="ABC_tran"/>
    <property type="match status" value="2"/>
</dbReference>
<feature type="domain" description="ABC transporter" evidence="13">
    <location>
        <begin position="413"/>
        <end position="655"/>
    </location>
</feature>
<protein>
    <submittedName>
        <fullName evidence="15">P-loop containing nucleoside triphosphate hydrolase protein</fullName>
    </submittedName>
</protein>
<dbReference type="PANTHER" id="PTHR43394:SF11">
    <property type="entry name" value="ATP-BINDING CASSETTE TRANSPORTER"/>
    <property type="match status" value="1"/>
</dbReference>
<feature type="domain" description="ABC transporter" evidence="13">
    <location>
        <begin position="1060"/>
        <end position="1305"/>
    </location>
</feature>
<accession>A0A5N6J7I9</accession>
<dbReference type="PANTHER" id="PTHR43394">
    <property type="entry name" value="ATP-DEPENDENT PERMEASE MDL1, MITOCHONDRIAL"/>
    <property type="match status" value="1"/>
</dbReference>
<keyword evidence="11" id="KW-0325">Glycoprotein</keyword>
<dbReference type="GO" id="GO:0005886">
    <property type="term" value="C:plasma membrane"/>
    <property type="evidence" value="ECO:0007669"/>
    <property type="project" value="UniProtKB-SubCell"/>
</dbReference>
<comment type="similarity">
    <text evidence="2">Belongs to the ABC transporter superfamily. ABCB family. Multidrug resistance exporter (TC 3.A.1.201) subfamily.</text>
</comment>